<dbReference type="AlphaFoldDB" id="A0A2R8B9Y9"/>
<dbReference type="PROSITE" id="PS50109">
    <property type="entry name" value="HIS_KIN"/>
    <property type="match status" value="1"/>
</dbReference>
<dbReference type="PANTHER" id="PTHR43047">
    <property type="entry name" value="TWO-COMPONENT HISTIDINE PROTEIN KINASE"/>
    <property type="match status" value="1"/>
</dbReference>
<reference evidence="11 12" key="1">
    <citation type="submission" date="2018-03" db="EMBL/GenBank/DDBJ databases">
        <authorList>
            <person name="Keele B.F."/>
        </authorList>
    </citation>
    <scope>NUCLEOTIDE SEQUENCE [LARGE SCALE GENOMIC DNA]</scope>
    <source>
        <strain evidence="11 12">CECT 8599</strain>
    </source>
</reference>
<feature type="transmembrane region" description="Helical" evidence="8">
    <location>
        <begin position="48"/>
        <end position="67"/>
    </location>
</feature>
<dbReference type="Pfam" id="PF02518">
    <property type="entry name" value="HATPase_c"/>
    <property type="match status" value="1"/>
</dbReference>
<evidence type="ECO:0000313" key="12">
    <source>
        <dbReference type="Proteomes" id="UP000244880"/>
    </source>
</evidence>
<dbReference type="InterPro" id="IPR003594">
    <property type="entry name" value="HATPase_dom"/>
</dbReference>
<evidence type="ECO:0000313" key="11">
    <source>
        <dbReference type="EMBL" id="SPH19885.1"/>
    </source>
</evidence>
<evidence type="ECO:0000256" key="5">
    <source>
        <dbReference type="ARBA" id="ARBA00022777"/>
    </source>
</evidence>
<dbReference type="PANTHER" id="PTHR43047:SF72">
    <property type="entry name" value="OSMOSENSING HISTIDINE PROTEIN KINASE SLN1"/>
    <property type="match status" value="1"/>
</dbReference>
<dbReference type="SUPFAM" id="SSF55874">
    <property type="entry name" value="ATPase domain of HSP90 chaperone/DNA topoisomerase II/histidine kinase"/>
    <property type="match status" value="1"/>
</dbReference>
<evidence type="ECO:0000256" key="3">
    <source>
        <dbReference type="ARBA" id="ARBA00022553"/>
    </source>
</evidence>
<evidence type="ECO:0000256" key="6">
    <source>
        <dbReference type="ARBA" id="ARBA00023012"/>
    </source>
</evidence>
<dbReference type="Gene3D" id="3.40.50.2300">
    <property type="match status" value="1"/>
</dbReference>
<feature type="domain" description="Histidine kinase" evidence="9">
    <location>
        <begin position="207"/>
        <end position="429"/>
    </location>
</feature>
<evidence type="ECO:0000256" key="7">
    <source>
        <dbReference type="PROSITE-ProRule" id="PRU00169"/>
    </source>
</evidence>
<dbReference type="Gene3D" id="1.10.287.130">
    <property type="match status" value="1"/>
</dbReference>
<proteinExistence type="predicted"/>
<comment type="catalytic activity">
    <reaction evidence="1">
        <text>ATP + protein L-histidine = ADP + protein N-phospho-L-histidine.</text>
        <dbReference type="EC" id="2.7.13.3"/>
    </reaction>
</comment>
<dbReference type="CDD" id="cd17546">
    <property type="entry name" value="REC_hyHK_CKI1_RcsC-like"/>
    <property type="match status" value="1"/>
</dbReference>
<dbReference type="GO" id="GO:0000155">
    <property type="term" value="F:phosphorelay sensor kinase activity"/>
    <property type="evidence" value="ECO:0007669"/>
    <property type="project" value="InterPro"/>
</dbReference>
<dbReference type="OrthoDB" id="9801651at2"/>
<dbReference type="SMART" id="SM00387">
    <property type="entry name" value="HATPase_c"/>
    <property type="match status" value="1"/>
</dbReference>
<feature type="transmembrane region" description="Helical" evidence="8">
    <location>
        <begin position="159"/>
        <end position="178"/>
    </location>
</feature>
<evidence type="ECO:0000256" key="4">
    <source>
        <dbReference type="ARBA" id="ARBA00022679"/>
    </source>
</evidence>
<dbReference type="InterPro" id="IPR036097">
    <property type="entry name" value="HisK_dim/P_sf"/>
</dbReference>
<feature type="modified residue" description="4-aspartylphosphate" evidence="7">
    <location>
        <position position="500"/>
    </location>
</feature>
<organism evidence="11 12">
    <name type="scientific">Ascidiaceihabitans donghaensis</name>
    <dbReference type="NCBI Taxonomy" id="1510460"/>
    <lineage>
        <taxon>Bacteria</taxon>
        <taxon>Pseudomonadati</taxon>
        <taxon>Pseudomonadota</taxon>
        <taxon>Alphaproteobacteria</taxon>
        <taxon>Rhodobacterales</taxon>
        <taxon>Paracoccaceae</taxon>
        <taxon>Ascidiaceihabitans</taxon>
    </lineage>
</organism>
<feature type="domain" description="Response regulatory" evidence="10">
    <location>
        <begin position="451"/>
        <end position="568"/>
    </location>
</feature>
<protein>
    <recommendedName>
        <fullName evidence="2">histidine kinase</fullName>
        <ecNumber evidence="2">2.7.13.3</ecNumber>
    </recommendedName>
</protein>
<keyword evidence="8" id="KW-0472">Membrane</keyword>
<dbReference type="SUPFAM" id="SSF47384">
    <property type="entry name" value="Homodimeric domain of signal transducing histidine kinase"/>
    <property type="match status" value="1"/>
</dbReference>
<dbReference type="EMBL" id="OMOR01000001">
    <property type="protein sequence ID" value="SPH19885.1"/>
    <property type="molecule type" value="Genomic_DNA"/>
</dbReference>
<dbReference type="InterPro" id="IPR001789">
    <property type="entry name" value="Sig_transdc_resp-reg_receiver"/>
</dbReference>
<dbReference type="FunFam" id="3.30.565.10:FF:000010">
    <property type="entry name" value="Sensor histidine kinase RcsC"/>
    <property type="match status" value="1"/>
</dbReference>
<dbReference type="EC" id="2.7.13.3" evidence="2"/>
<gene>
    <name evidence="11" type="primary">arcB_1</name>
    <name evidence="11" type="ORF">ASD8599_00624</name>
</gene>
<dbReference type="InterPro" id="IPR003661">
    <property type="entry name" value="HisK_dim/P_dom"/>
</dbReference>
<dbReference type="InterPro" id="IPR011006">
    <property type="entry name" value="CheY-like_superfamily"/>
</dbReference>
<feature type="transmembrane region" description="Helical" evidence="8">
    <location>
        <begin position="133"/>
        <end position="153"/>
    </location>
</feature>
<dbReference type="SUPFAM" id="SSF52172">
    <property type="entry name" value="CheY-like"/>
    <property type="match status" value="1"/>
</dbReference>
<dbReference type="GO" id="GO:0009927">
    <property type="term" value="F:histidine phosphotransfer kinase activity"/>
    <property type="evidence" value="ECO:0007669"/>
    <property type="project" value="TreeGrafter"/>
</dbReference>
<dbReference type="SMART" id="SM00388">
    <property type="entry name" value="HisKA"/>
    <property type="match status" value="1"/>
</dbReference>
<evidence type="ECO:0000256" key="2">
    <source>
        <dbReference type="ARBA" id="ARBA00012438"/>
    </source>
</evidence>
<name>A0A2R8B9Y9_9RHOB</name>
<keyword evidence="3 7" id="KW-0597">Phosphoprotein</keyword>
<dbReference type="Proteomes" id="UP000244880">
    <property type="component" value="Unassembled WGS sequence"/>
</dbReference>
<dbReference type="InterPro" id="IPR004358">
    <property type="entry name" value="Sig_transdc_His_kin-like_C"/>
</dbReference>
<keyword evidence="4 11" id="KW-0808">Transferase</keyword>
<sequence>MMTLTRLTEMLEQDMAAGAAAIQADFIARTSAIIATFALSSYFLKWQVIAVVAIAIIVAEVAEIACVRISKAHFSLKLYGVWASLNILSAFSFCSLALFLVTHSSPTAVMMGFMVIVGCMTQPLLVGVGSIALSYGCLIVPVCIASAITMHFTKSTEHQWAGLAGLLILSLHSIMVIYKARSVMRAKNKAQHEATEAAKAKTRFMTAISHEIRTPLNGIMGIAELQRSQAKTQDDLHQANILIDTSESLKSILDDILDQAKIEAGQMQLIYAPVDLRNVVRHTVALFQANAQQKHLELRCEFRPDDEALTISMDRLRIGQILSNLVSNAIKFTDQGSVVVKTTLMPNNRGLPILEVIVADSGRGMTDDEMGQLFRDFSQVDDEHARAAMGTGLGLSISHGLVTAMGGTLKVRSTIGKGSEFVLTLPCTRVAPAASSQAVQDNKTPDLTGWRILAADDTPANRYIVEKFLNSTQAEVTIVSGGTAALEAMKASDQDVLLLDIKMPDMDGTVVFDKMQNLPKDVLRPKVIALTANTLDDARRNYCRMGMDGFLPKPLKRADLFAELERIGLNAPKPNPAKI</sequence>
<evidence type="ECO:0000256" key="1">
    <source>
        <dbReference type="ARBA" id="ARBA00000085"/>
    </source>
</evidence>
<dbReference type="PROSITE" id="PS50110">
    <property type="entry name" value="RESPONSE_REGULATORY"/>
    <property type="match status" value="1"/>
</dbReference>
<dbReference type="Gene3D" id="3.30.565.10">
    <property type="entry name" value="Histidine kinase-like ATPase, C-terminal domain"/>
    <property type="match status" value="1"/>
</dbReference>
<keyword evidence="12" id="KW-1185">Reference proteome</keyword>
<dbReference type="Pfam" id="PF00512">
    <property type="entry name" value="HisKA"/>
    <property type="match status" value="1"/>
</dbReference>
<keyword evidence="6" id="KW-0902">Two-component regulatory system</keyword>
<keyword evidence="5" id="KW-0418">Kinase</keyword>
<feature type="transmembrane region" description="Helical" evidence="8">
    <location>
        <begin position="79"/>
        <end position="101"/>
    </location>
</feature>
<keyword evidence="8" id="KW-1133">Transmembrane helix</keyword>
<keyword evidence="8" id="KW-0812">Transmembrane</keyword>
<dbReference type="CDD" id="cd16922">
    <property type="entry name" value="HATPase_EvgS-ArcB-TorS-like"/>
    <property type="match status" value="1"/>
</dbReference>
<feature type="transmembrane region" description="Helical" evidence="8">
    <location>
        <begin position="107"/>
        <end position="126"/>
    </location>
</feature>
<evidence type="ECO:0000259" key="9">
    <source>
        <dbReference type="PROSITE" id="PS50109"/>
    </source>
</evidence>
<evidence type="ECO:0000259" key="10">
    <source>
        <dbReference type="PROSITE" id="PS50110"/>
    </source>
</evidence>
<accession>A0A2R8B9Y9</accession>
<dbReference type="SMART" id="SM00448">
    <property type="entry name" value="REC"/>
    <property type="match status" value="1"/>
</dbReference>
<dbReference type="GO" id="GO:0005886">
    <property type="term" value="C:plasma membrane"/>
    <property type="evidence" value="ECO:0007669"/>
    <property type="project" value="TreeGrafter"/>
</dbReference>
<evidence type="ECO:0000256" key="8">
    <source>
        <dbReference type="SAM" id="Phobius"/>
    </source>
</evidence>
<dbReference type="InterPro" id="IPR036890">
    <property type="entry name" value="HATPase_C_sf"/>
</dbReference>
<dbReference type="InterPro" id="IPR005467">
    <property type="entry name" value="His_kinase_dom"/>
</dbReference>
<dbReference type="PRINTS" id="PR00344">
    <property type="entry name" value="BCTRLSENSOR"/>
</dbReference>
<dbReference type="Pfam" id="PF00072">
    <property type="entry name" value="Response_reg"/>
    <property type="match status" value="1"/>
</dbReference>
<dbReference type="CDD" id="cd00082">
    <property type="entry name" value="HisKA"/>
    <property type="match status" value="1"/>
</dbReference>